<protein>
    <submittedName>
        <fullName evidence="2">Uncharacterized protein</fullName>
    </submittedName>
</protein>
<dbReference type="AlphaFoldDB" id="A0A151ITB8"/>
<evidence type="ECO:0000256" key="1">
    <source>
        <dbReference type="SAM" id="MobiDB-lite"/>
    </source>
</evidence>
<keyword evidence="3" id="KW-1185">Reference proteome</keyword>
<organism evidence="2 3">
    <name type="scientific">Trachymyrmex cornetzi</name>
    <dbReference type="NCBI Taxonomy" id="471704"/>
    <lineage>
        <taxon>Eukaryota</taxon>
        <taxon>Metazoa</taxon>
        <taxon>Ecdysozoa</taxon>
        <taxon>Arthropoda</taxon>
        <taxon>Hexapoda</taxon>
        <taxon>Insecta</taxon>
        <taxon>Pterygota</taxon>
        <taxon>Neoptera</taxon>
        <taxon>Endopterygota</taxon>
        <taxon>Hymenoptera</taxon>
        <taxon>Apocrita</taxon>
        <taxon>Aculeata</taxon>
        <taxon>Formicoidea</taxon>
        <taxon>Formicidae</taxon>
        <taxon>Myrmicinae</taxon>
        <taxon>Trachymyrmex</taxon>
    </lineage>
</organism>
<proteinExistence type="predicted"/>
<evidence type="ECO:0000313" key="3">
    <source>
        <dbReference type="Proteomes" id="UP000078492"/>
    </source>
</evidence>
<name>A0A151ITB8_9HYME</name>
<evidence type="ECO:0000313" key="2">
    <source>
        <dbReference type="EMBL" id="KYN10213.1"/>
    </source>
</evidence>
<dbReference type="EMBL" id="KQ981024">
    <property type="protein sequence ID" value="KYN10213.1"/>
    <property type="molecule type" value="Genomic_DNA"/>
</dbReference>
<reference evidence="2 3" key="1">
    <citation type="submission" date="2015-09" db="EMBL/GenBank/DDBJ databases">
        <title>Trachymyrmex cornetzi WGS genome.</title>
        <authorList>
            <person name="Nygaard S."/>
            <person name="Hu H."/>
            <person name="Boomsma J."/>
            <person name="Zhang G."/>
        </authorList>
    </citation>
    <scope>NUCLEOTIDE SEQUENCE [LARGE SCALE GENOMIC DNA]</scope>
    <source>
        <strain evidence="2">Tcor2-1</strain>
        <tissue evidence="2">Whole body</tissue>
    </source>
</reference>
<feature type="region of interest" description="Disordered" evidence="1">
    <location>
        <begin position="31"/>
        <end position="56"/>
    </location>
</feature>
<accession>A0A151ITB8</accession>
<feature type="compositionally biased region" description="Basic and acidic residues" evidence="1">
    <location>
        <begin position="31"/>
        <end position="55"/>
    </location>
</feature>
<dbReference type="Proteomes" id="UP000078492">
    <property type="component" value="Unassembled WGS sequence"/>
</dbReference>
<gene>
    <name evidence="2" type="ORF">ALC57_17653</name>
</gene>
<sequence length="184" mass="21231">MGKSKKRSREKIDEENVARWRKKLRKYQDRLDRGVKVNPERGQTESTEREFDKENQPANINEQVKEAEIMPEVPEKSDLDQSKVCRLSPDVERWADVREFTANRQSLIEHGATSARRTLADTYSMTTFGQCLANVGTMLATGSYANLGVTSAQSKLIHYLELNERFLFVTHRYDAQQRSCNTDL</sequence>